<dbReference type="Proteomes" id="UP000291121">
    <property type="component" value="Chromosome"/>
</dbReference>
<gene>
    <name evidence="1" type="ORF">CUN61_30435</name>
</gene>
<keyword evidence="2" id="KW-1185">Reference proteome</keyword>
<accession>A0A4P6G8Q0</accession>
<organism evidence="1 2">
    <name type="scientific">Pseudomonas arsenicoxydans</name>
    <dbReference type="NCBI Taxonomy" id="702115"/>
    <lineage>
        <taxon>Bacteria</taxon>
        <taxon>Pseudomonadati</taxon>
        <taxon>Pseudomonadota</taxon>
        <taxon>Gammaproteobacteria</taxon>
        <taxon>Pseudomonadales</taxon>
        <taxon>Pseudomonadaceae</taxon>
        <taxon>Pseudomonas</taxon>
    </lineage>
</organism>
<proteinExistence type="predicted"/>
<evidence type="ECO:0000313" key="2">
    <source>
        <dbReference type="Proteomes" id="UP000291121"/>
    </source>
</evidence>
<dbReference type="AlphaFoldDB" id="A0A4P6G8Q0"/>
<dbReference type="EMBL" id="CP024767">
    <property type="protein sequence ID" value="QAY88005.1"/>
    <property type="molecule type" value="Genomic_DNA"/>
</dbReference>
<evidence type="ECO:0000313" key="1">
    <source>
        <dbReference type="EMBL" id="QAY88005.1"/>
    </source>
</evidence>
<protein>
    <submittedName>
        <fullName evidence="1">Uncharacterized protein</fullName>
    </submittedName>
</protein>
<reference evidence="1 2" key="1">
    <citation type="submission" date="2017-11" db="EMBL/GenBank/DDBJ databases">
        <title>Genome sequence of Pseudomonas arsenicoxydans ACM1.</title>
        <authorList>
            <person name="Nascimento F.X."/>
        </authorList>
    </citation>
    <scope>NUCLEOTIDE SEQUENCE [LARGE SCALE GENOMIC DNA]</scope>
    <source>
        <strain evidence="1 2">ACM1</strain>
    </source>
</reference>
<name>A0A4P6G8Q0_9PSED</name>
<sequence>MPVVIEKPSQLFSAIAEALRIALPGLNVGSPQDFDSADNLPWVLIALQHDAPGSRANDGRIAHALTVSLQVVSPVSSLAACDLGSELKNLVTDNRWKLPGDQCDLPLNIDGIASTFMSGAREYNTWTVSFTQTLYLGPLLQDDPVGTPKFARTWEVSNINEPDQYQALEG</sequence>
<dbReference type="RefSeq" id="WP_208669786.1">
    <property type="nucleotide sequence ID" value="NZ_CP024767.1"/>
</dbReference>